<organism evidence="2 3">
    <name type="scientific">Colocasia esculenta</name>
    <name type="common">Wild taro</name>
    <name type="synonym">Arum esculentum</name>
    <dbReference type="NCBI Taxonomy" id="4460"/>
    <lineage>
        <taxon>Eukaryota</taxon>
        <taxon>Viridiplantae</taxon>
        <taxon>Streptophyta</taxon>
        <taxon>Embryophyta</taxon>
        <taxon>Tracheophyta</taxon>
        <taxon>Spermatophyta</taxon>
        <taxon>Magnoliopsida</taxon>
        <taxon>Liliopsida</taxon>
        <taxon>Araceae</taxon>
        <taxon>Aroideae</taxon>
        <taxon>Colocasieae</taxon>
        <taxon>Colocasia</taxon>
    </lineage>
</organism>
<evidence type="ECO:0000256" key="1">
    <source>
        <dbReference type="SAM" id="MobiDB-lite"/>
    </source>
</evidence>
<keyword evidence="3" id="KW-1185">Reference proteome</keyword>
<evidence type="ECO:0000313" key="2">
    <source>
        <dbReference type="EMBL" id="MQM12653.1"/>
    </source>
</evidence>
<dbReference type="Proteomes" id="UP000652761">
    <property type="component" value="Unassembled WGS sequence"/>
</dbReference>
<feature type="non-terminal residue" evidence="2">
    <location>
        <position position="171"/>
    </location>
</feature>
<feature type="region of interest" description="Disordered" evidence="1">
    <location>
        <begin position="1"/>
        <end position="22"/>
    </location>
</feature>
<dbReference type="AlphaFoldDB" id="A0A843WMG8"/>
<name>A0A843WMG8_COLES</name>
<evidence type="ECO:0000313" key="3">
    <source>
        <dbReference type="Proteomes" id="UP000652761"/>
    </source>
</evidence>
<comment type="caution">
    <text evidence="2">The sequence shown here is derived from an EMBL/GenBank/DDBJ whole genome shotgun (WGS) entry which is preliminary data.</text>
</comment>
<sequence length="171" mass="18703">GSKRLMKLSLGSPKKPPKHHSSGFLVDLQSRLESGKPSSRLQLASSCCRSPDELQSARSKHANFRRRGLGYPGGVMGCLIAVGDFSPMVGLACPRNFEVCNACSGAIAFDTTVLTSLNVSHVKYGITNKNWFDATSPQGGVKLDYAVFEVFHMVNFDDTELKLQLSSRWLH</sequence>
<protein>
    <submittedName>
        <fullName evidence="2">Uncharacterized protein</fullName>
    </submittedName>
</protein>
<reference evidence="2" key="1">
    <citation type="submission" date="2017-07" db="EMBL/GenBank/DDBJ databases">
        <title>Taro Niue Genome Assembly and Annotation.</title>
        <authorList>
            <person name="Atibalentja N."/>
            <person name="Keating K."/>
            <person name="Fields C.J."/>
        </authorList>
    </citation>
    <scope>NUCLEOTIDE SEQUENCE</scope>
    <source>
        <strain evidence="2">Niue_2</strain>
        <tissue evidence="2">Leaf</tissue>
    </source>
</reference>
<dbReference type="EMBL" id="NMUH01005391">
    <property type="protein sequence ID" value="MQM12653.1"/>
    <property type="molecule type" value="Genomic_DNA"/>
</dbReference>
<proteinExistence type="predicted"/>
<accession>A0A843WMG8</accession>
<gene>
    <name evidence="2" type="ORF">Taro_045570</name>
</gene>